<feature type="transmembrane region" description="Helical" evidence="2">
    <location>
        <begin position="30"/>
        <end position="52"/>
    </location>
</feature>
<evidence type="ECO:0000313" key="4">
    <source>
        <dbReference type="Proteomes" id="UP001165136"/>
    </source>
</evidence>
<dbReference type="RefSeq" id="WP_285488611.1">
    <property type="nucleotide sequence ID" value="NZ_BSTI01000013.1"/>
</dbReference>
<feature type="region of interest" description="Disordered" evidence="1">
    <location>
        <begin position="1"/>
        <end position="24"/>
    </location>
</feature>
<keyword evidence="2" id="KW-0472">Membrane</keyword>
<protein>
    <recommendedName>
        <fullName evidence="5">DUF4352 domain-containing protein</fullName>
    </recommendedName>
</protein>
<proteinExistence type="predicted"/>
<feature type="compositionally biased region" description="Pro residues" evidence="1">
    <location>
        <begin position="15"/>
        <end position="24"/>
    </location>
</feature>
<accession>A0A9W6R3E7</accession>
<keyword evidence="4" id="KW-1185">Reference proteome</keyword>
<keyword evidence="2" id="KW-0812">Transmembrane</keyword>
<sequence>MTDQQPQPNYQPMQPTYPAPTPPPRRTRTLVILAIVGALVVAGASVGITLALTGGGGGTSQAAAPNRQGPPALPTISSSPSTSPTVPLNARRNVEKQIGETTGWGVDAKHQDVQFSVTKITVDGKCTEPYAEKPQNGHLIFVDMSISTSPTMDRTYASAVLNPYNFSIIGPDGVTESGQSLTSTSTYGCLASSKQIPGTLSPGQKYVGTFVLDSRSTSGALVLAPQNGFDNGGNGWEWKFGQTS</sequence>
<keyword evidence="2" id="KW-1133">Transmembrane helix</keyword>
<feature type="compositionally biased region" description="Low complexity" evidence="1">
    <location>
        <begin position="1"/>
        <end position="14"/>
    </location>
</feature>
<feature type="region of interest" description="Disordered" evidence="1">
    <location>
        <begin position="55"/>
        <end position="88"/>
    </location>
</feature>
<dbReference type="EMBL" id="BSTI01000013">
    <property type="protein sequence ID" value="GLY68786.1"/>
    <property type="molecule type" value="Genomic_DNA"/>
</dbReference>
<dbReference type="AlphaFoldDB" id="A0A9W6R3E7"/>
<evidence type="ECO:0008006" key="5">
    <source>
        <dbReference type="Google" id="ProtNLM"/>
    </source>
</evidence>
<evidence type="ECO:0000256" key="1">
    <source>
        <dbReference type="SAM" id="MobiDB-lite"/>
    </source>
</evidence>
<comment type="caution">
    <text evidence="3">The sequence shown here is derived from an EMBL/GenBank/DDBJ whole genome shotgun (WGS) entry which is preliminary data.</text>
</comment>
<organism evidence="3 4">
    <name type="scientific">Amycolatopsis taiwanensis</name>
    <dbReference type="NCBI Taxonomy" id="342230"/>
    <lineage>
        <taxon>Bacteria</taxon>
        <taxon>Bacillati</taxon>
        <taxon>Actinomycetota</taxon>
        <taxon>Actinomycetes</taxon>
        <taxon>Pseudonocardiales</taxon>
        <taxon>Pseudonocardiaceae</taxon>
        <taxon>Amycolatopsis</taxon>
    </lineage>
</organism>
<reference evidence="3" key="1">
    <citation type="submission" date="2023-03" db="EMBL/GenBank/DDBJ databases">
        <title>Amycolatopsis taiwanensis NBRC 103393.</title>
        <authorList>
            <person name="Ichikawa N."/>
            <person name="Sato H."/>
            <person name="Tonouchi N."/>
        </authorList>
    </citation>
    <scope>NUCLEOTIDE SEQUENCE</scope>
    <source>
        <strain evidence="3">NBRC 103393</strain>
    </source>
</reference>
<evidence type="ECO:0000313" key="3">
    <source>
        <dbReference type="EMBL" id="GLY68786.1"/>
    </source>
</evidence>
<dbReference type="Proteomes" id="UP001165136">
    <property type="component" value="Unassembled WGS sequence"/>
</dbReference>
<evidence type="ECO:0000256" key="2">
    <source>
        <dbReference type="SAM" id="Phobius"/>
    </source>
</evidence>
<name>A0A9W6R3E7_9PSEU</name>
<feature type="compositionally biased region" description="Low complexity" evidence="1">
    <location>
        <begin position="74"/>
        <end position="87"/>
    </location>
</feature>
<gene>
    <name evidence="3" type="ORF">Atai01_54050</name>
</gene>